<accession>A0ABT9JRR5</accession>
<gene>
    <name evidence="2" type="ORF">Q9291_05255</name>
</gene>
<evidence type="ECO:0000256" key="1">
    <source>
        <dbReference type="SAM" id="SignalP"/>
    </source>
</evidence>
<dbReference type="RefSeq" id="WP_306388976.1">
    <property type="nucleotide sequence ID" value="NZ_JAVCAP010000011.1"/>
</dbReference>
<comment type="caution">
    <text evidence="2">The sequence shown here is derived from an EMBL/GenBank/DDBJ whole genome shotgun (WGS) entry which is preliminary data.</text>
</comment>
<feature type="chain" id="PRO_5047335634" evidence="1">
    <location>
        <begin position="28"/>
        <end position="463"/>
    </location>
</feature>
<protein>
    <submittedName>
        <fullName evidence="2">Porin</fullName>
    </submittedName>
</protein>
<organism evidence="2 3">
    <name type="scientific">Methylophilus aquaticus</name>
    <dbReference type="NCBI Taxonomy" id="1971610"/>
    <lineage>
        <taxon>Bacteria</taxon>
        <taxon>Pseudomonadati</taxon>
        <taxon>Pseudomonadota</taxon>
        <taxon>Betaproteobacteria</taxon>
        <taxon>Nitrosomonadales</taxon>
        <taxon>Methylophilaceae</taxon>
        <taxon>Methylophilus</taxon>
    </lineage>
</organism>
<name>A0ABT9JRR5_9PROT</name>
<evidence type="ECO:0000313" key="3">
    <source>
        <dbReference type="Proteomes" id="UP001225906"/>
    </source>
</evidence>
<keyword evidence="1" id="KW-0732">Signal</keyword>
<dbReference type="InterPro" id="IPR023614">
    <property type="entry name" value="Porin_dom_sf"/>
</dbReference>
<dbReference type="Pfam" id="PF07396">
    <property type="entry name" value="Porin_O_P"/>
    <property type="match status" value="1"/>
</dbReference>
<keyword evidence="3" id="KW-1185">Reference proteome</keyword>
<sequence>MNLKLNRVVTTVVFGSLVALGSFSAFADSTDDIVNALIAKGVLTEEEGSLILKGHGGERQMAEKKAKSNPTLEVGKKGLVVKGADGDFSIKLGGRMHADYTEHDGQEGLAASQQPINGTQIRRGRIALSGTVYKDFDYMIESDFANDAVSIKDLFLVYHGFDSPLEFTVGHQKHAMSMEIQESSNDIMFTERSLVSALTVPFFDRAIGANLKGFGENWNVQSGIYGDSMGSSANNTNNDEGKGFGIRGTWAPILEKDKVLHLGLNYGYRKASDLAASSANSKAPRFSYTTTNMSGLRLVDANLTDFDDVKTAIVEFAGMYGPLSFQSEIAQSNVSRKTNQNVDFSAWYAQIGWTLTGESRTYKGSDGEFKRLSPKNTFDWRNGKWGAWELAARYDGIDLEDANVTGGEAKRLSVSLNWYLNDDIRVLAGYTRAFDLDGGALKNANGSYADDIDVYTVRTQWAF</sequence>
<evidence type="ECO:0000313" key="2">
    <source>
        <dbReference type="EMBL" id="MDP8567247.1"/>
    </source>
</evidence>
<dbReference type="Gene3D" id="2.40.160.10">
    <property type="entry name" value="Porin"/>
    <property type="match status" value="1"/>
</dbReference>
<proteinExistence type="predicted"/>
<dbReference type="Proteomes" id="UP001225906">
    <property type="component" value="Unassembled WGS sequence"/>
</dbReference>
<reference evidence="3" key="1">
    <citation type="journal article" date="2019" name="Int. J. Syst. Evol. Microbiol.">
        <title>The Global Catalogue of Microorganisms (GCM) 10K type strain sequencing project: providing services to taxonomists for standard genome sequencing and annotation.</title>
        <authorList>
            <consortium name="The Broad Institute Genomics Platform"/>
            <consortium name="The Broad Institute Genome Sequencing Center for Infectious Disease"/>
            <person name="Wu L."/>
            <person name="Ma J."/>
        </authorList>
    </citation>
    <scope>NUCLEOTIDE SEQUENCE [LARGE SCALE GENOMIC DNA]</scope>
    <source>
        <strain evidence="3">VKM B-3159</strain>
    </source>
</reference>
<feature type="signal peptide" evidence="1">
    <location>
        <begin position="1"/>
        <end position="27"/>
    </location>
</feature>
<dbReference type="InterPro" id="IPR010870">
    <property type="entry name" value="Porin_O/P"/>
</dbReference>
<dbReference type="SUPFAM" id="SSF56935">
    <property type="entry name" value="Porins"/>
    <property type="match status" value="1"/>
</dbReference>
<dbReference type="EMBL" id="JAVCAP010000011">
    <property type="protein sequence ID" value="MDP8567247.1"/>
    <property type="molecule type" value="Genomic_DNA"/>
</dbReference>